<reference evidence="1 2" key="1">
    <citation type="submission" date="2019-07" db="EMBL/GenBank/DDBJ databases">
        <title>Ln-dependent methylotrophs.</title>
        <authorList>
            <person name="Tani A."/>
        </authorList>
    </citation>
    <scope>NUCLEOTIDE SEQUENCE [LARGE SCALE GENOMIC DNA]</scope>
    <source>
        <strain evidence="1 2">SM89A</strain>
    </source>
</reference>
<dbReference type="AlphaFoldDB" id="A0A549SCT2"/>
<evidence type="ECO:0000313" key="2">
    <source>
        <dbReference type="Proteomes" id="UP000316781"/>
    </source>
</evidence>
<feature type="non-terminal residue" evidence="1">
    <location>
        <position position="335"/>
    </location>
</feature>
<dbReference type="EMBL" id="VJMF01000120">
    <property type="protein sequence ID" value="TRL23218.1"/>
    <property type="molecule type" value="Genomic_DNA"/>
</dbReference>
<dbReference type="Proteomes" id="UP000316781">
    <property type="component" value="Unassembled WGS sequence"/>
</dbReference>
<protein>
    <submittedName>
        <fullName evidence="1">Uncharacterized protein</fullName>
    </submittedName>
</protein>
<sequence>MSENWTVSVAQLPILGGATHLIILVRDANGAIRYEIDGGPWNATKDDLASADNDSGAYLPGARDLGARVYNDTTKFYGPSLAETVLQYGSREQIEAEVAAARSAADQINALGLPYWLVGWWGAQNSNSVASTILKVMGIPLAGNTIIAMSAPGFDQTLLTNEQMNQDRQQAGLPPMEYQLQNYDPGVPDNSLLNVQGINWSNGAPQQKSPVFTAPELYAPGGLGIVAGSGAFTAYSPVINTDGLISVAQSYIIPGNVNPARQTKQAKANDVTKRLDVLKDCFVGPGGAICAMTKAQGTKLSNIDPLVLDLNGDGITLSDWVSNTVLFDILGDGRL</sequence>
<dbReference type="RefSeq" id="WP_142864646.1">
    <property type="nucleotide sequence ID" value="NZ_VJMF01000120.1"/>
</dbReference>
<evidence type="ECO:0000313" key="1">
    <source>
        <dbReference type="EMBL" id="TRL23218.1"/>
    </source>
</evidence>
<comment type="caution">
    <text evidence="1">The sequence shown here is derived from an EMBL/GenBank/DDBJ whole genome shotgun (WGS) entry which is preliminary data.</text>
</comment>
<accession>A0A549SCT2</accession>
<organism evidence="1 2">
    <name type="scientific">Methylosinus sporium</name>
    <dbReference type="NCBI Taxonomy" id="428"/>
    <lineage>
        <taxon>Bacteria</taxon>
        <taxon>Pseudomonadati</taxon>
        <taxon>Pseudomonadota</taxon>
        <taxon>Alphaproteobacteria</taxon>
        <taxon>Hyphomicrobiales</taxon>
        <taxon>Methylocystaceae</taxon>
        <taxon>Methylosinus</taxon>
    </lineage>
</organism>
<gene>
    <name evidence="1" type="ORF">FM996_20925</name>
</gene>
<proteinExistence type="predicted"/>
<name>A0A549SCT2_METSR</name>